<evidence type="ECO:0000313" key="8">
    <source>
        <dbReference type="Proteomes" id="UP000199391"/>
    </source>
</evidence>
<dbReference type="InterPro" id="IPR050306">
    <property type="entry name" value="PfkB_Carbo_kinase"/>
</dbReference>
<dbReference type="RefSeq" id="WP_093557992.1">
    <property type="nucleotide sequence ID" value="NZ_FPBO01000026.1"/>
</dbReference>
<dbReference type="PANTHER" id="PTHR43085">
    <property type="entry name" value="HEXOKINASE FAMILY MEMBER"/>
    <property type="match status" value="1"/>
</dbReference>
<dbReference type="InterPro" id="IPR011611">
    <property type="entry name" value="PfkB_dom"/>
</dbReference>
<evidence type="ECO:0000313" key="7">
    <source>
        <dbReference type="EMBL" id="SFV06950.1"/>
    </source>
</evidence>
<reference evidence="8" key="1">
    <citation type="submission" date="2016-10" db="EMBL/GenBank/DDBJ databases">
        <authorList>
            <person name="Varghese N."/>
            <person name="Submissions S."/>
        </authorList>
    </citation>
    <scope>NUCLEOTIDE SEQUENCE [LARGE SCALE GENOMIC DNA]</scope>
    <source>
        <strain evidence="8">CGMCC 1.11014</strain>
    </source>
</reference>
<keyword evidence="3" id="KW-0547">Nucleotide-binding</keyword>
<evidence type="ECO:0000256" key="4">
    <source>
        <dbReference type="ARBA" id="ARBA00022777"/>
    </source>
</evidence>
<feature type="domain" description="Carbohydrate kinase PfkB" evidence="6">
    <location>
        <begin position="2"/>
        <end position="302"/>
    </location>
</feature>
<keyword evidence="2" id="KW-0808">Transferase</keyword>
<keyword evidence="8" id="KW-1185">Reference proteome</keyword>
<gene>
    <name evidence="7" type="ORF">SAMN05216552_10265</name>
</gene>
<keyword evidence="5" id="KW-0067">ATP-binding</keyword>
<dbReference type="STRING" id="1035707.SAMN05216552_10265"/>
<evidence type="ECO:0000256" key="3">
    <source>
        <dbReference type="ARBA" id="ARBA00022741"/>
    </source>
</evidence>
<dbReference type="SUPFAM" id="SSF53613">
    <property type="entry name" value="Ribokinase-like"/>
    <property type="match status" value="1"/>
</dbReference>
<accession>A0A1I7LB81</accession>
<dbReference type="GO" id="GO:0016301">
    <property type="term" value="F:kinase activity"/>
    <property type="evidence" value="ECO:0007669"/>
    <property type="project" value="UniProtKB-KW"/>
</dbReference>
<dbReference type="Proteomes" id="UP000199391">
    <property type="component" value="Unassembled WGS sequence"/>
</dbReference>
<evidence type="ECO:0000256" key="2">
    <source>
        <dbReference type="ARBA" id="ARBA00022679"/>
    </source>
</evidence>
<organism evidence="7 8">
    <name type="scientific">Pseudoduganella namucuonensis</name>
    <dbReference type="NCBI Taxonomy" id="1035707"/>
    <lineage>
        <taxon>Bacteria</taxon>
        <taxon>Pseudomonadati</taxon>
        <taxon>Pseudomonadota</taxon>
        <taxon>Betaproteobacteria</taxon>
        <taxon>Burkholderiales</taxon>
        <taxon>Oxalobacteraceae</taxon>
        <taxon>Telluria group</taxon>
        <taxon>Pseudoduganella</taxon>
    </lineage>
</organism>
<dbReference type="EMBL" id="FPBO01000026">
    <property type="protein sequence ID" value="SFV06950.1"/>
    <property type="molecule type" value="Genomic_DNA"/>
</dbReference>
<dbReference type="Gene3D" id="3.40.1190.20">
    <property type="match status" value="1"/>
</dbReference>
<comment type="similarity">
    <text evidence="1">Belongs to the carbohydrate kinase PfkB family.</text>
</comment>
<evidence type="ECO:0000259" key="6">
    <source>
        <dbReference type="Pfam" id="PF00294"/>
    </source>
</evidence>
<dbReference type="PANTHER" id="PTHR43085:SF1">
    <property type="entry name" value="PSEUDOURIDINE KINASE-RELATED"/>
    <property type="match status" value="1"/>
</dbReference>
<dbReference type="Pfam" id="PF00294">
    <property type="entry name" value="PfkB"/>
    <property type="match status" value="1"/>
</dbReference>
<protein>
    <submittedName>
        <fullName evidence="7">Fructokinase</fullName>
    </submittedName>
</protein>
<dbReference type="OrthoDB" id="9779730at2"/>
<proteinExistence type="inferred from homology"/>
<sequence>MVVTYGEALVDMIQKADGRFSAVLGGAVCNFTVAVARQGKAATYLNPLSDDSFGDGFARMLADAGVRLGSPERSTRPTSLAVVTLDAGGSPSYTFHREAVADRDIAPERASAAQPAAMRVFQTGALALVPDDLDNTLAVMTSAAGADALIAVDANMRPLACRDLDRYAAGVRRALARAHLIKVSEEDLEHLGYTGVPPEDAARALLDLPGVGLVALTLGAEGAVLLSRQGTVRVGTPADLPVADTVGCGDCFLAGLVVSLEHSGALTPSALDKADLAVLERAARYAVATASLNAMRDGCNPPTADEVARFLAA</sequence>
<dbReference type="InterPro" id="IPR029056">
    <property type="entry name" value="Ribokinase-like"/>
</dbReference>
<name>A0A1I7LB81_9BURK</name>
<dbReference type="AlphaFoldDB" id="A0A1I7LB81"/>
<evidence type="ECO:0000256" key="1">
    <source>
        <dbReference type="ARBA" id="ARBA00010688"/>
    </source>
</evidence>
<keyword evidence="4 7" id="KW-0418">Kinase</keyword>
<evidence type="ECO:0000256" key="5">
    <source>
        <dbReference type="ARBA" id="ARBA00022840"/>
    </source>
</evidence>
<dbReference type="GO" id="GO:0005524">
    <property type="term" value="F:ATP binding"/>
    <property type="evidence" value="ECO:0007669"/>
    <property type="project" value="UniProtKB-KW"/>
</dbReference>